<organism evidence="1 2">
    <name type="scientific">candidate division MSBL1 archaeon SCGC-AAA261D19</name>
    <dbReference type="NCBI Taxonomy" id="1698273"/>
    <lineage>
        <taxon>Archaea</taxon>
        <taxon>Methanobacteriati</taxon>
        <taxon>Methanobacteriota</taxon>
        <taxon>candidate division MSBL1</taxon>
    </lineage>
</organism>
<sequence>MTRANPPVGSFFPLENFWRIPKFEIRFQGESPPYELWRSLPEQSAGWKIREKSKILTTCGGTVEEKPRCQVDLHRRLILTQGSDF</sequence>
<evidence type="ECO:0000313" key="1">
    <source>
        <dbReference type="EMBL" id="KXB02030.1"/>
    </source>
</evidence>
<gene>
    <name evidence="1" type="ORF">AKJ43_02610</name>
</gene>
<accession>A0A133V6F7</accession>
<dbReference type="Proteomes" id="UP000070400">
    <property type="component" value="Unassembled WGS sequence"/>
</dbReference>
<dbReference type="AlphaFoldDB" id="A0A133V6F7"/>
<comment type="caution">
    <text evidence="1">The sequence shown here is derived from an EMBL/GenBank/DDBJ whole genome shotgun (WGS) entry which is preliminary data.</text>
</comment>
<evidence type="ECO:0000313" key="2">
    <source>
        <dbReference type="Proteomes" id="UP000070400"/>
    </source>
</evidence>
<protein>
    <submittedName>
        <fullName evidence="1">Uncharacterized protein</fullName>
    </submittedName>
</protein>
<keyword evidence="2" id="KW-1185">Reference proteome</keyword>
<name>A0A133V6F7_9EURY</name>
<reference evidence="1 2" key="1">
    <citation type="journal article" date="2016" name="Sci. Rep.">
        <title>Metabolic traits of an uncultured archaeal lineage -MSBL1- from brine pools of the Red Sea.</title>
        <authorList>
            <person name="Mwirichia R."/>
            <person name="Alam I."/>
            <person name="Rashid M."/>
            <person name="Vinu M."/>
            <person name="Ba-Alawi W."/>
            <person name="Anthony Kamau A."/>
            <person name="Kamanda Ngugi D."/>
            <person name="Goker M."/>
            <person name="Klenk H.P."/>
            <person name="Bajic V."/>
            <person name="Stingl U."/>
        </authorList>
    </citation>
    <scope>NUCLEOTIDE SEQUENCE [LARGE SCALE GENOMIC DNA]</scope>
    <source>
        <strain evidence="1">SCGC-AAA261D19</strain>
    </source>
</reference>
<dbReference type="EMBL" id="LHXX01000028">
    <property type="protein sequence ID" value="KXB02030.1"/>
    <property type="molecule type" value="Genomic_DNA"/>
</dbReference>
<proteinExistence type="predicted"/>